<comment type="caution">
    <text evidence="5">The sequence shown here is derived from an EMBL/GenBank/DDBJ whole genome shotgun (WGS) entry which is preliminary data.</text>
</comment>
<feature type="region of interest" description="Disordered" evidence="3">
    <location>
        <begin position="116"/>
        <end position="154"/>
    </location>
</feature>
<dbReference type="AlphaFoldDB" id="Q4N9A5"/>
<evidence type="ECO:0000259" key="4">
    <source>
        <dbReference type="PROSITE" id="PS50014"/>
    </source>
</evidence>
<protein>
    <recommendedName>
        <fullName evidence="4">Bromo domain-containing protein</fullName>
    </recommendedName>
</protein>
<proteinExistence type="predicted"/>
<dbReference type="InParanoid" id="Q4N9A5"/>
<evidence type="ECO:0000313" key="5">
    <source>
        <dbReference type="EMBL" id="EAN33453.1"/>
    </source>
</evidence>
<dbReference type="SUPFAM" id="SSF47370">
    <property type="entry name" value="Bromodomain"/>
    <property type="match status" value="1"/>
</dbReference>
<gene>
    <name evidence="5" type="ordered locus">TP01_0209</name>
</gene>
<feature type="region of interest" description="Disordered" evidence="3">
    <location>
        <begin position="668"/>
        <end position="692"/>
    </location>
</feature>
<evidence type="ECO:0000256" key="1">
    <source>
        <dbReference type="ARBA" id="ARBA00023117"/>
    </source>
</evidence>
<dbReference type="PRINTS" id="PR00503">
    <property type="entry name" value="BROMODOMAIN"/>
</dbReference>
<evidence type="ECO:0000256" key="3">
    <source>
        <dbReference type="SAM" id="MobiDB-lite"/>
    </source>
</evidence>
<dbReference type="CDD" id="cd04369">
    <property type="entry name" value="Bromodomain"/>
    <property type="match status" value="1"/>
</dbReference>
<dbReference type="eggNOG" id="KOG1474">
    <property type="taxonomic scope" value="Eukaryota"/>
</dbReference>
<dbReference type="PANTHER" id="PTHR45926">
    <property type="entry name" value="OSJNBA0053K19.4 PROTEIN"/>
    <property type="match status" value="1"/>
</dbReference>
<feature type="compositionally biased region" description="Basic and acidic residues" evidence="3">
    <location>
        <begin position="376"/>
        <end position="393"/>
    </location>
</feature>
<sequence>MSTESLVLPSLHRGEVLLTPEDAMKLNKDLEKSNYRFEVIFEVYNPPKIPPKKPKSVELHLRSKSHSLGDEYTPSRSTKKRIISKQESSLRFDSFGNNSGEYFEKRSSRPRKQTFSFTDDLYDEPSNFAYSEPYKPEKSKPNKTSSQKSSQKDNKPVKILYRTVPISTKHLPKLPKNTWEYSCYRILQMIKYMDTDKWFWYPVDPVVDGVPDYLTVIKRPMDFHTITERLHTKHYSSPYGWQTDMRQIFYNAFLFYPPENIICQAARTLSLALENKLKSSRYINPDEFYLTLSMDPAKLREEIENLYAPRSRKAYDAWVAPVQTLEDRRSKKRFGRLGRLDEDNYTDLDSIDTSGDFTDDDEYVNLNSKYSKKKTIRPDRGLRQDRSRAESGMRRRKPAKFGATMFGSEEIPQYGLVPQPPTIQKMLNDKPLTLSQQKTLQANMFRLAPNQRKAALELVQDELGILADNHKDDPQFFFDTDLLSIERQKQFFTYVNQMAKTNVEHMIKSDKAKVAKQASDVRIMSRPEKFRTPSGMFSDSSSTSSISDVASNLLSSDDFFSSSDSENEIVPEKPVRTDSQKGMFALFKLKIYLDTGLPEYLPVDEFEGDKHHLSEGIMGNHADFLGKIETPSESDVSLYRNLSLQNMSTSGKKTAWMDWKGQAIHHRDVAQQTGVPPRNEDEQIAESFDARI</sequence>
<dbReference type="PROSITE" id="PS50014">
    <property type="entry name" value="BROMODOMAIN_2"/>
    <property type="match status" value="1"/>
</dbReference>
<feature type="region of interest" description="Disordered" evidence="3">
    <location>
        <begin position="48"/>
        <end position="83"/>
    </location>
</feature>
<dbReference type="Pfam" id="PF00439">
    <property type="entry name" value="Bromodomain"/>
    <property type="match status" value="1"/>
</dbReference>
<accession>Q4N9A5</accession>
<dbReference type="OMA" id="DKWFWYP"/>
<feature type="region of interest" description="Disordered" evidence="3">
    <location>
        <begin position="374"/>
        <end position="397"/>
    </location>
</feature>
<name>Q4N9A5_THEPA</name>
<dbReference type="InterPro" id="IPR036427">
    <property type="entry name" value="Bromodomain-like_sf"/>
</dbReference>
<feature type="domain" description="Bromo" evidence="4">
    <location>
        <begin position="191"/>
        <end position="263"/>
    </location>
</feature>
<evidence type="ECO:0000313" key="6">
    <source>
        <dbReference type="Proteomes" id="UP000001949"/>
    </source>
</evidence>
<keyword evidence="6" id="KW-1185">Reference proteome</keyword>
<dbReference type="KEGG" id="tpv:TP01_0209"/>
<dbReference type="InterPro" id="IPR001487">
    <property type="entry name" value="Bromodomain"/>
</dbReference>
<dbReference type="Gene3D" id="1.20.920.10">
    <property type="entry name" value="Bromodomain-like"/>
    <property type="match status" value="1"/>
</dbReference>
<dbReference type="FunCoup" id="Q4N9A5">
    <property type="interactions" value="8"/>
</dbReference>
<dbReference type="EMBL" id="AAGK01000001">
    <property type="protein sequence ID" value="EAN33453.1"/>
    <property type="molecule type" value="Genomic_DNA"/>
</dbReference>
<organism evidence="5 6">
    <name type="scientific">Theileria parva</name>
    <name type="common">East coast fever infection agent</name>
    <dbReference type="NCBI Taxonomy" id="5875"/>
    <lineage>
        <taxon>Eukaryota</taxon>
        <taxon>Sar</taxon>
        <taxon>Alveolata</taxon>
        <taxon>Apicomplexa</taxon>
        <taxon>Aconoidasida</taxon>
        <taxon>Piroplasmida</taxon>
        <taxon>Theileriidae</taxon>
        <taxon>Theileria</taxon>
    </lineage>
</organism>
<dbReference type="SMART" id="SM00297">
    <property type="entry name" value="BROMO"/>
    <property type="match status" value="1"/>
</dbReference>
<dbReference type="Proteomes" id="UP000001949">
    <property type="component" value="Unassembled WGS sequence"/>
</dbReference>
<keyword evidence="1 2" id="KW-0103">Bromodomain</keyword>
<reference evidence="5 6" key="1">
    <citation type="journal article" date="2005" name="Science">
        <title>Genome sequence of Theileria parva, a bovine pathogen that transforms lymphocytes.</title>
        <authorList>
            <person name="Gardner M.J."/>
            <person name="Bishop R."/>
            <person name="Shah T."/>
            <person name="de Villiers E.P."/>
            <person name="Carlton J.M."/>
            <person name="Hall N."/>
            <person name="Ren Q."/>
            <person name="Paulsen I.T."/>
            <person name="Pain A."/>
            <person name="Berriman M."/>
            <person name="Wilson R.J.M."/>
            <person name="Sato S."/>
            <person name="Ralph S.A."/>
            <person name="Mann D.J."/>
            <person name="Xiong Z."/>
            <person name="Shallom S.J."/>
            <person name="Weidman J."/>
            <person name="Jiang L."/>
            <person name="Lynn J."/>
            <person name="Weaver B."/>
            <person name="Shoaibi A."/>
            <person name="Domingo A.R."/>
            <person name="Wasawo D."/>
            <person name="Crabtree J."/>
            <person name="Wortman J.R."/>
            <person name="Haas B."/>
            <person name="Angiuoli S.V."/>
            <person name="Creasy T.H."/>
            <person name="Lu C."/>
            <person name="Suh B."/>
            <person name="Silva J.C."/>
            <person name="Utterback T.R."/>
            <person name="Feldblyum T.V."/>
            <person name="Pertea M."/>
            <person name="Allen J."/>
            <person name="Nierman W.C."/>
            <person name="Taracha E.L.N."/>
            <person name="Salzberg S.L."/>
            <person name="White O.R."/>
            <person name="Fitzhugh H.A."/>
            <person name="Morzaria S."/>
            <person name="Venter J.C."/>
            <person name="Fraser C.M."/>
            <person name="Nene V."/>
        </authorList>
    </citation>
    <scope>NUCLEOTIDE SEQUENCE [LARGE SCALE GENOMIC DNA]</scope>
    <source>
        <strain evidence="5 6">Muguga</strain>
    </source>
</reference>
<dbReference type="VEuPathDB" id="PiroplasmaDB:TpMuguga_01g00209"/>
<evidence type="ECO:0000256" key="2">
    <source>
        <dbReference type="PROSITE-ProRule" id="PRU00035"/>
    </source>
</evidence>
<dbReference type="STRING" id="5875.Q4N9A5"/>